<evidence type="ECO:0000313" key="2">
    <source>
        <dbReference type="Proteomes" id="UP000620156"/>
    </source>
</evidence>
<organism evidence="1 2">
    <name type="scientific">Streptomyces ruber</name>
    <dbReference type="NCBI Taxonomy" id="83378"/>
    <lineage>
        <taxon>Bacteria</taxon>
        <taxon>Bacillati</taxon>
        <taxon>Actinomycetota</taxon>
        <taxon>Actinomycetes</taxon>
        <taxon>Kitasatosporales</taxon>
        <taxon>Streptomycetaceae</taxon>
        <taxon>Streptomyces</taxon>
    </lineage>
</organism>
<dbReference type="Proteomes" id="UP000620156">
    <property type="component" value="Unassembled WGS sequence"/>
</dbReference>
<accession>A0A918BCT1</accession>
<proteinExistence type="predicted"/>
<comment type="caution">
    <text evidence="1">The sequence shown here is derived from an EMBL/GenBank/DDBJ whole genome shotgun (WGS) entry which is preliminary data.</text>
</comment>
<dbReference type="RefSeq" id="WP_189216555.1">
    <property type="nucleotide sequence ID" value="NZ_BMQK01000003.1"/>
</dbReference>
<evidence type="ECO:0000313" key="1">
    <source>
        <dbReference type="EMBL" id="GGQ52644.1"/>
    </source>
</evidence>
<dbReference type="InterPro" id="IPR033457">
    <property type="entry name" value="DUF5133"/>
</dbReference>
<sequence>MLLPNEKELRAVLARFADARIRHDVCPTGRTSRELEDATYTLCVMTATRTADEALVAADAFLAHLCADHRGRTQADEALAA</sequence>
<gene>
    <name evidence="1" type="ORF">GCM10010145_22620</name>
</gene>
<dbReference type="AlphaFoldDB" id="A0A918BCT1"/>
<dbReference type="Pfam" id="PF17196">
    <property type="entry name" value="DUF5133"/>
    <property type="match status" value="1"/>
</dbReference>
<protein>
    <submittedName>
        <fullName evidence="1">DUF5133 domain-containing protein</fullName>
    </submittedName>
</protein>
<dbReference type="EMBL" id="BMQK01000003">
    <property type="protein sequence ID" value="GGQ52644.1"/>
    <property type="molecule type" value="Genomic_DNA"/>
</dbReference>
<name>A0A918BCT1_9ACTN</name>
<keyword evidence="2" id="KW-1185">Reference proteome</keyword>
<reference evidence="1" key="1">
    <citation type="journal article" date="2014" name="Int. J. Syst. Evol. Microbiol.">
        <title>Complete genome sequence of Corynebacterium casei LMG S-19264T (=DSM 44701T), isolated from a smear-ripened cheese.</title>
        <authorList>
            <consortium name="US DOE Joint Genome Institute (JGI-PGF)"/>
            <person name="Walter F."/>
            <person name="Albersmeier A."/>
            <person name="Kalinowski J."/>
            <person name="Ruckert C."/>
        </authorList>
    </citation>
    <scope>NUCLEOTIDE SEQUENCE</scope>
    <source>
        <strain evidence="1">JCM 3131</strain>
    </source>
</reference>
<reference evidence="1" key="2">
    <citation type="submission" date="2020-09" db="EMBL/GenBank/DDBJ databases">
        <authorList>
            <person name="Sun Q."/>
            <person name="Ohkuma M."/>
        </authorList>
    </citation>
    <scope>NUCLEOTIDE SEQUENCE</scope>
    <source>
        <strain evidence="1">JCM 3131</strain>
    </source>
</reference>